<proteinExistence type="predicted"/>
<evidence type="ECO:0000313" key="3">
    <source>
        <dbReference type="EMBL" id="MBP2329417.1"/>
    </source>
</evidence>
<feature type="region of interest" description="Disordered" evidence="1">
    <location>
        <begin position="307"/>
        <end position="336"/>
    </location>
</feature>
<keyword evidence="3" id="KW-0378">Hydrolase</keyword>
<dbReference type="EC" id="3.5.3.15" evidence="3"/>
<comment type="caution">
    <text evidence="3">The sequence shown here is derived from an EMBL/GenBank/DDBJ whole genome shotgun (WGS) entry which is preliminary data.</text>
</comment>
<protein>
    <submittedName>
        <fullName evidence="3">Protein-arginine deiminase</fullName>
        <ecNumber evidence="3">3.5.3.15</ecNumber>
    </submittedName>
</protein>
<gene>
    <name evidence="3" type="ORF">JOF56_009802</name>
</gene>
<dbReference type="EMBL" id="JAGINW010000001">
    <property type="protein sequence ID" value="MBP2329417.1"/>
    <property type="molecule type" value="Genomic_DNA"/>
</dbReference>
<evidence type="ECO:0000256" key="1">
    <source>
        <dbReference type="SAM" id="MobiDB-lite"/>
    </source>
</evidence>
<dbReference type="SUPFAM" id="SSF55909">
    <property type="entry name" value="Pentein"/>
    <property type="match status" value="1"/>
</dbReference>
<dbReference type="Gene3D" id="3.75.10.10">
    <property type="entry name" value="L-arginine/glycine Amidinotransferase, Chain A"/>
    <property type="match status" value="1"/>
</dbReference>
<name>A0ABS4TYE0_9PSEU</name>
<dbReference type="Proteomes" id="UP001519332">
    <property type="component" value="Unassembled WGS sequence"/>
</dbReference>
<dbReference type="InterPro" id="IPR004303">
    <property type="entry name" value="PAD"/>
</dbReference>
<accession>A0ABS4TYE0</accession>
<sequence length="587" mass="62713">MAVVGVLAGGAVVVSAAPSLVADLRADVNRDGVVDIGGQSDVAGKQTWTPGRGAVFLPNIGDKHRRCPIKDANGNPLPDDKLAECNDASDDIAHAPENLAPLKTVPLGNAPSDAWGTIATVGSGQDKVRLFVNRAGAWTRIAGTDRVTADELRSGVNLGIDAKDVVRDSKIWDGRITVRFTVNDGEKTTTDDVMLRVSPVLTHHHLQQAQEVLASEGTDDRPEQQRFVKELADRVKAAGIDAPLRLFGPDDQWVQDFFEPAYVTMPGAGGKPRGLRIAIRSAQPGRPAGRQVFEKLRGPGIGAVQIASQGDGQRSVDSTGNLETIPPYEHQGTSFPAGRIIMGDTGPDGEGPPDQAMQTFLRSQDYQAPLILDTSWLAVGHVDEFVQFLPAANQRGWTIGVADPQAGLEVLRAAQRAGHGSARMFSQPEAGAETIDQVLGNDTLLSNNALATQRIEANLQTLKRETGVLDDEIVKVPQLFTAEAQSRVAGRKRQAAKVNLNGLGAYVPGAVNGIVLNPKRYVAPQQWGPVVDGQDIFANAVNAAYGKLGMTVHYVDDWSSHHTLGGEVHCGTNTFRDTSRTWWPVGS</sequence>
<dbReference type="PANTHER" id="PTHR10837">
    <property type="entry name" value="PEPTIDYLARGININE DEIMINASE"/>
    <property type="match status" value="1"/>
</dbReference>
<dbReference type="SUPFAM" id="SSF110083">
    <property type="entry name" value="Peptidylarginine deiminase Pad4, middle domain"/>
    <property type="match status" value="1"/>
</dbReference>
<dbReference type="Pfam" id="PF03068">
    <property type="entry name" value="PAD"/>
    <property type="match status" value="1"/>
</dbReference>
<dbReference type="InterPro" id="IPR036556">
    <property type="entry name" value="PAD_central_sf"/>
</dbReference>
<dbReference type="InterPro" id="IPR013530">
    <property type="entry name" value="PAD_C"/>
</dbReference>
<dbReference type="PANTHER" id="PTHR10837:SF8">
    <property type="entry name" value="PROTEIN-ARGININE DEIMINASE"/>
    <property type="match status" value="1"/>
</dbReference>
<feature type="domain" description="Protein-arginine deiminase C-terminal" evidence="2">
    <location>
        <begin position="188"/>
        <end position="583"/>
    </location>
</feature>
<evidence type="ECO:0000259" key="2">
    <source>
        <dbReference type="Pfam" id="PF03068"/>
    </source>
</evidence>
<feature type="compositionally biased region" description="Polar residues" evidence="1">
    <location>
        <begin position="307"/>
        <end position="322"/>
    </location>
</feature>
<dbReference type="GO" id="GO:0004668">
    <property type="term" value="F:protein-arginine deiminase activity"/>
    <property type="evidence" value="ECO:0007669"/>
    <property type="project" value="UniProtKB-EC"/>
</dbReference>
<evidence type="ECO:0000313" key="4">
    <source>
        <dbReference type="Proteomes" id="UP001519332"/>
    </source>
</evidence>
<organism evidence="3 4">
    <name type="scientific">Kibdelosporangium banguiense</name>
    <dbReference type="NCBI Taxonomy" id="1365924"/>
    <lineage>
        <taxon>Bacteria</taxon>
        <taxon>Bacillati</taxon>
        <taxon>Actinomycetota</taxon>
        <taxon>Actinomycetes</taxon>
        <taxon>Pseudonocardiales</taxon>
        <taxon>Pseudonocardiaceae</taxon>
        <taxon>Kibdelosporangium</taxon>
    </lineage>
</organism>
<keyword evidence="4" id="KW-1185">Reference proteome</keyword>
<reference evidence="3 4" key="1">
    <citation type="submission" date="2021-03" db="EMBL/GenBank/DDBJ databases">
        <title>Sequencing the genomes of 1000 actinobacteria strains.</title>
        <authorList>
            <person name="Klenk H.-P."/>
        </authorList>
    </citation>
    <scope>NUCLEOTIDE SEQUENCE [LARGE SCALE GENOMIC DNA]</scope>
    <source>
        <strain evidence="3 4">DSM 46670</strain>
    </source>
</reference>